<sequence>MSPVLNAILAVMLDEADPKEALDLAVSEINAIF</sequence>
<dbReference type="Proteomes" id="UP000485569">
    <property type="component" value="Unassembled WGS sequence"/>
</dbReference>
<gene>
    <name evidence="1" type="ORF">BWY41_01626</name>
</gene>
<dbReference type="AlphaFoldDB" id="A0A1V5SML2"/>
<accession>A0A1V5SML2</accession>
<comment type="caution">
    <text evidence="1">The sequence shown here is derived from an EMBL/GenBank/DDBJ whole genome shotgun (WGS) entry which is preliminary data.</text>
</comment>
<organism evidence="1">
    <name type="scientific">Candidatus Atribacter allofermentans</name>
    <dbReference type="NCBI Taxonomy" id="1852833"/>
    <lineage>
        <taxon>Bacteria</taxon>
        <taxon>Pseudomonadati</taxon>
        <taxon>Atribacterota</taxon>
        <taxon>Atribacteria</taxon>
        <taxon>Atribacterales</taxon>
        <taxon>Atribacteraceae</taxon>
        <taxon>Atribacter</taxon>
    </lineage>
</organism>
<protein>
    <submittedName>
        <fullName evidence="1">Uncharacterized protein</fullName>
    </submittedName>
</protein>
<proteinExistence type="predicted"/>
<dbReference type="EMBL" id="MWBQ01000152">
    <property type="protein sequence ID" value="OQA55554.1"/>
    <property type="molecule type" value="Genomic_DNA"/>
</dbReference>
<name>A0A1V5SML2_9BACT</name>
<reference evidence="1" key="1">
    <citation type="submission" date="2017-02" db="EMBL/GenBank/DDBJ databases">
        <title>Delving into the versatile metabolic prowess of the omnipresent phylum Bacteroidetes.</title>
        <authorList>
            <person name="Nobu M.K."/>
            <person name="Mei R."/>
            <person name="Narihiro T."/>
            <person name="Kuroda K."/>
            <person name="Liu W.-T."/>
        </authorList>
    </citation>
    <scope>NUCLEOTIDE SEQUENCE</scope>
    <source>
        <strain evidence="1">ADurb.Bin276</strain>
    </source>
</reference>
<evidence type="ECO:0000313" key="1">
    <source>
        <dbReference type="EMBL" id="OQA55554.1"/>
    </source>
</evidence>